<dbReference type="Proteomes" id="UP000664914">
    <property type="component" value="Chromosome"/>
</dbReference>
<evidence type="ECO:0000313" key="1">
    <source>
        <dbReference type="EMBL" id="QTH22018.1"/>
    </source>
</evidence>
<dbReference type="RefSeq" id="WP_208633040.1">
    <property type="nucleotide sequence ID" value="NZ_CP059319.1"/>
</dbReference>
<accession>A0A975HE66</accession>
<name>A0A975HE66_9SPHN</name>
<proteinExistence type="predicted"/>
<dbReference type="EMBL" id="CP059319">
    <property type="protein sequence ID" value="QTH22018.1"/>
    <property type="molecule type" value="Genomic_DNA"/>
</dbReference>
<reference evidence="1" key="2">
    <citation type="submission" date="2021-04" db="EMBL/GenBank/DDBJ databases">
        <title>Isolation and genomic analysis of the ibuprofen-degrading bacterium Sphingomonas strain MPO218.</title>
        <authorList>
            <person name="Aulestia M."/>
            <person name="Flores A."/>
            <person name="Mangas E.L."/>
            <person name="Perez-Pulido A.J."/>
            <person name="Santero E."/>
            <person name="Camacho E.M."/>
        </authorList>
    </citation>
    <scope>NUCLEOTIDE SEQUENCE</scope>
    <source>
        <strain evidence="1">MPO218</strain>
    </source>
</reference>
<dbReference type="AlphaFoldDB" id="A0A975HE66"/>
<evidence type="ECO:0000313" key="2">
    <source>
        <dbReference type="Proteomes" id="UP000664914"/>
    </source>
</evidence>
<reference evidence="1" key="1">
    <citation type="submission" date="2020-07" db="EMBL/GenBank/DDBJ databases">
        <authorList>
            <person name="Camacho E."/>
        </authorList>
    </citation>
    <scope>NUCLEOTIDE SEQUENCE</scope>
    <source>
        <strain evidence="1">MPO218</strain>
    </source>
</reference>
<protein>
    <submittedName>
        <fullName evidence="1">Uncharacterized protein</fullName>
    </submittedName>
</protein>
<sequence length="83" mass="8581">MTNVINNGARVPVVFDFYSGIGGVSRREGASDATIAIRENVRGAEPGLGTVNGQPVRAVKIGKSPTVPGMVLIEVVFLEEAGA</sequence>
<gene>
    <name evidence="1" type="ORF">HRJ34_00290</name>
</gene>
<organism evidence="1 2">
    <name type="scientific">Rhizorhabdus wittichii</name>
    <dbReference type="NCBI Taxonomy" id="160791"/>
    <lineage>
        <taxon>Bacteria</taxon>
        <taxon>Pseudomonadati</taxon>
        <taxon>Pseudomonadota</taxon>
        <taxon>Alphaproteobacteria</taxon>
        <taxon>Sphingomonadales</taxon>
        <taxon>Sphingomonadaceae</taxon>
        <taxon>Rhizorhabdus</taxon>
    </lineage>
</organism>